<dbReference type="FunFam" id="1.10.8.270:FF:000011">
    <property type="entry name" value="TBC1 domain family member 5"/>
    <property type="match status" value="1"/>
</dbReference>
<evidence type="ECO:0000256" key="2">
    <source>
        <dbReference type="SAM" id="MobiDB-lite"/>
    </source>
</evidence>
<evidence type="ECO:0000313" key="4">
    <source>
        <dbReference type="EMBL" id="KAE9545139.1"/>
    </source>
</evidence>
<dbReference type="PROSITE" id="PS50086">
    <property type="entry name" value="TBC_RABGAP"/>
    <property type="match status" value="1"/>
</dbReference>
<dbReference type="InterPro" id="IPR035969">
    <property type="entry name" value="Rab-GAP_TBC_sf"/>
</dbReference>
<protein>
    <recommendedName>
        <fullName evidence="3">Rab-GAP TBC domain-containing protein</fullName>
    </recommendedName>
</protein>
<dbReference type="Gene3D" id="1.10.8.270">
    <property type="entry name" value="putative rabgap domain of human tbc1 domain family member 14 like domains"/>
    <property type="match status" value="1"/>
</dbReference>
<organism evidence="4 5">
    <name type="scientific">Aphis glycines</name>
    <name type="common">Soybean aphid</name>
    <dbReference type="NCBI Taxonomy" id="307491"/>
    <lineage>
        <taxon>Eukaryota</taxon>
        <taxon>Metazoa</taxon>
        <taxon>Ecdysozoa</taxon>
        <taxon>Arthropoda</taxon>
        <taxon>Hexapoda</taxon>
        <taxon>Insecta</taxon>
        <taxon>Pterygota</taxon>
        <taxon>Neoptera</taxon>
        <taxon>Paraneoptera</taxon>
        <taxon>Hemiptera</taxon>
        <taxon>Sternorrhyncha</taxon>
        <taxon>Aphidomorpha</taxon>
        <taxon>Aphidoidea</taxon>
        <taxon>Aphididae</taxon>
        <taxon>Aphidini</taxon>
        <taxon>Aphis</taxon>
        <taxon>Aphis</taxon>
    </lineage>
</organism>
<dbReference type="Gene3D" id="1.10.472.80">
    <property type="entry name" value="Ypt/Rab-GAP domain of gyp1p, domain 3"/>
    <property type="match status" value="1"/>
</dbReference>
<dbReference type="PANTHER" id="PTHR22957:SF337">
    <property type="entry name" value="TBC1 DOMAIN FAMILY MEMBER 5"/>
    <property type="match status" value="1"/>
</dbReference>
<reference evidence="4 5" key="1">
    <citation type="submission" date="2019-08" db="EMBL/GenBank/DDBJ databases">
        <title>The genome of the soybean aphid Biotype 1, its phylome, world population structure and adaptation to the North American continent.</title>
        <authorList>
            <person name="Giordano R."/>
            <person name="Donthu R.K."/>
            <person name="Hernandez A.G."/>
            <person name="Wright C.L."/>
            <person name="Zimin A.V."/>
        </authorList>
    </citation>
    <scope>NUCLEOTIDE SEQUENCE [LARGE SCALE GENOMIC DNA]</scope>
    <source>
        <tissue evidence="4">Whole aphids</tissue>
    </source>
</reference>
<dbReference type="GO" id="GO:0005096">
    <property type="term" value="F:GTPase activator activity"/>
    <property type="evidence" value="ECO:0007669"/>
    <property type="project" value="UniProtKB-KW"/>
</dbReference>
<sequence>MSGTNRIDYSDGFAIGGLLCRGRGWMKKLNNSVACVPYTHIMIFVIVKQVLVMFYTNVDENSSNDNISQNVSVKLYETEWRYLFNITNTNELRSTAIKAKLRTSRFRSLCWRLLLEILPPDSTKWLMAIEKYRSLYEQIKSTHDNDPHAQDSGPDDPLSQDEDSIWKQYFKDIELKKVIEQDVVRTSPGVEFFGTEKIRKIMIDILFCYSREHPDLCYRQGMHEILAPLLFVLHCDHQALLHVLEQSSSDVSDLIKKILDPAYLEADASLFNIIMEVMKDYYNINDFIVSAPKPTEHVKTTSSTSNSEVVQKLSKIRDTMLTKHDPELYGHLLDLDISFTTFGVRWLRLLFGGEFSSMDLLVLWDAIFATSPQDFALVNHIFVAMLVLIRIQLLKSDNTDCLKHLMRYPHVDVMTVIEYALHMFDPKMYKLPSIINSLKHDKSENIKSNVTDHQPERPSKLNTYLPRPTRNSADDLLELCRIKLLQYHSILNPVVPIQNKEARQALTGMLELCGMLNSRPGIIEMGKDVVRSTTTPIDTLLTPETPEGGPLLPPPASAITMKVFRKTENSSDSQIQGAPTKNPLKQMKRNSNHFGVEVVISAVVCKCFFQYNLKKSKIMNTLIESNKNYYNLLLMRRRQYCSWDICSVGDSQNDQSSQKESL</sequence>
<dbReference type="EMBL" id="VYZN01000001">
    <property type="protein sequence ID" value="KAE9545139.1"/>
    <property type="molecule type" value="Genomic_DNA"/>
</dbReference>
<dbReference type="InterPro" id="IPR000195">
    <property type="entry name" value="Rab-GAP-TBC_dom"/>
</dbReference>
<dbReference type="GO" id="GO:0005737">
    <property type="term" value="C:cytoplasm"/>
    <property type="evidence" value="ECO:0007669"/>
    <property type="project" value="UniProtKB-ARBA"/>
</dbReference>
<dbReference type="SMART" id="SM00164">
    <property type="entry name" value="TBC"/>
    <property type="match status" value="1"/>
</dbReference>
<keyword evidence="1" id="KW-0343">GTPase activation</keyword>
<dbReference type="AlphaFoldDB" id="A0A6G0U960"/>
<evidence type="ECO:0000259" key="3">
    <source>
        <dbReference type="PROSITE" id="PS50086"/>
    </source>
</evidence>
<accession>A0A6G0U960</accession>
<proteinExistence type="predicted"/>
<dbReference type="PANTHER" id="PTHR22957">
    <property type="entry name" value="TBC1 DOMAIN FAMILY MEMBER GTPASE-ACTIVATING PROTEIN"/>
    <property type="match status" value="1"/>
</dbReference>
<feature type="region of interest" description="Disordered" evidence="2">
    <location>
        <begin position="448"/>
        <end position="467"/>
    </location>
</feature>
<evidence type="ECO:0000313" key="5">
    <source>
        <dbReference type="Proteomes" id="UP000475862"/>
    </source>
</evidence>
<dbReference type="Proteomes" id="UP000475862">
    <property type="component" value="Unassembled WGS sequence"/>
</dbReference>
<dbReference type="FunFam" id="1.10.472.80:FF:000038">
    <property type="entry name" value="TBC1 domain family member 5"/>
    <property type="match status" value="1"/>
</dbReference>
<evidence type="ECO:0000256" key="1">
    <source>
        <dbReference type="ARBA" id="ARBA00022468"/>
    </source>
</evidence>
<gene>
    <name evidence="4" type="ORF">AGLY_000682</name>
</gene>
<dbReference type="OrthoDB" id="27140at2759"/>
<comment type="caution">
    <text evidence="4">The sequence shown here is derived from an EMBL/GenBank/DDBJ whole genome shotgun (WGS) entry which is preliminary data.</text>
</comment>
<feature type="domain" description="Rab-GAP TBC" evidence="3">
    <location>
        <begin position="101"/>
        <end position="371"/>
    </location>
</feature>
<dbReference type="Pfam" id="PF00566">
    <property type="entry name" value="RabGAP-TBC"/>
    <property type="match status" value="1"/>
</dbReference>
<name>A0A6G0U960_APHGL</name>
<keyword evidence="5" id="KW-1185">Reference proteome</keyword>
<dbReference type="SUPFAM" id="SSF47923">
    <property type="entry name" value="Ypt/Rab-GAP domain of gyp1p"/>
    <property type="match status" value="2"/>
</dbReference>